<keyword evidence="6" id="KW-0378">Hydrolase</keyword>
<keyword evidence="7" id="KW-0347">Helicase</keyword>
<evidence type="ECO:0000313" key="14">
    <source>
        <dbReference type="Proteomes" id="UP000073604"/>
    </source>
</evidence>
<dbReference type="NCBIfam" id="TIGR01587">
    <property type="entry name" value="cas3_core"/>
    <property type="match status" value="1"/>
</dbReference>
<evidence type="ECO:0000259" key="10">
    <source>
        <dbReference type="PROSITE" id="PS51192"/>
    </source>
</evidence>
<dbReference type="SMART" id="SM00487">
    <property type="entry name" value="DEXDc"/>
    <property type="match status" value="1"/>
</dbReference>
<feature type="domain" description="Helicase C-terminal" evidence="11">
    <location>
        <begin position="413"/>
        <end position="553"/>
    </location>
</feature>
<evidence type="ECO:0000313" key="13">
    <source>
        <dbReference type="EMBL" id="AMQ17699.1"/>
    </source>
</evidence>
<dbReference type="GO" id="GO:0046872">
    <property type="term" value="F:metal ion binding"/>
    <property type="evidence" value="ECO:0007669"/>
    <property type="project" value="UniProtKB-KW"/>
</dbReference>
<reference evidence="14" key="1">
    <citation type="submission" date="2016-03" db="EMBL/GenBank/DDBJ databases">
        <authorList>
            <person name="Oger P.M."/>
        </authorList>
    </citation>
    <scope>NUCLEOTIDE SEQUENCE [LARGE SCALE GENOMIC DNA]</scope>
    <source>
        <strain evidence="14">OG-1</strain>
    </source>
</reference>
<dbReference type="GO" id="GO:0005524">
    <property type="term" value="F:ATP binding"/>
    <property type="evidence" value="ECO:0007669"/>
    <property type="project" value="UniProtKB-KW"/>
</dbReference>
<dbReference type="GO" id="GO:0003676">
    <property type="term" value="F:nucleic acid binding"/>
    <property type="evidence" value="ECO:0007669"/>
    <property type="project" value="InterPro"/>
</dbReference>
<evidence type="ECO:0000256" key="4">
    <source>
        <dbReference type="ARBA" id="ARBA00022723"/>
    </source>
</evidence>
<dbReference type="GO" id="GO:0004519">
    <property type="term" value="F:endonuclease activity"/>
    <property type="evidence" value="ECO:0007669"/>
    <property type="project" value="UniProtKB-KW"/>
</dbReference>
<dbReference type="GO" id="GO:0051607">
    <property type="term" value="P:defense response to virus"/>
    <property type="evidence" value="ECO:0007669"/>
    <property type="project" value="UniProtKB-KW"/>
</dbReference>
<dbReference type="Proteomes" id="UP000073604">
    <property type="component" value="Chromosome"/>
</dbReference>
<dbReference type="Pfam" id="PF00270">
    <property type="entry name" value="DEAD"/>
    <property type="match status" value="1"/>
</dbReference>
<evidence type="ECO:0000256" key="5">
    <source>
        <dbReference type="ARBA" id="ARBA00022741"/>
    </source>
</evidence>
<dbReference type="InterPro" id="IPR006483">
    <property type="entry name" value="CRISPR-assoc_Cas3_HD"/>
</dbReference>
<evidence type="ECO:0000256" key="6">
    <source>
        <dbReference type="ARBA" id="ARBA00022801"/>
    </source>
</evidence>
<dbReference type="PANTHER" id="PTHR47959:SF16">
    <property type="entry name" value="CRISPR-ASSOCIATED NUCLEASE_HELICASE CAS3-RELATED"/>
    <property type="match status" value="1"/>
</dbReference>
<dbReference type="OrthoDB" id="43851at2157"/>
<evidence type="ECO:0000256" key="8">
    <source>
        <dbReference type="ARBA" id="ARBA00022840"/>
    </source>
</evidence>
<keyword evidence="13" id="KW-0255">Endonuclease</keyword>
<dbReference type="InterPro" id="IPR027417">
    <property type="entry name" value="P-loop_NTPase"/>
</dbReference>
<comment type="similarity">
    <text evidence="2">In the central section; belongs to the CRISPR-associated helicase Cas3 family.</text>
</comment>
<dbReference type="Gene3D" id="1.10.3210.30">
    <property type="match status" value="1"/>
</dbReference>
<feature type="domain" description="HD Cas3-type" evidence="12">
    <location>
        <begin position="14"/>
        <end position="180"/>
    </location>
</feature>
<dbReference type="SMART" id="SM00490">
    <property type="entry name" value="HELICc"/>
    <property type="match status" value="1"/>
</dbReference>
<name>A0A142CSE7_9EURY</name>
<dbReference type="PANTHER" id="PTHR47959">
    <property type="entry name" value="ATP-DEPENDENT RNA HELICASE RHLE-RELATED"/>
    <property type="match status" value="1"/>
</dbReference>
<dbReference type="EMBL" id="CP014750">
    <property type="protein sequence ID" value="AMQ17699.1"/>
    <property type="molecule type" value="Genomic_DNA"/>
</dbReference>
<comment type="similarity">
    <text evidence="1">In the N-terminal section; belongs to the CRISPR-associated nuclease Cas3-HD family.</text>
</comment>
<dbReference type="NCBIfam" id="TIGR01596">
    <property type="entry name" value="cas3_HD"/>
    <property type="match status" value="1"/>
</dbReference>
<dbReference type="PROSITE" id="PS51192">
    <property type="entry name" value="HELICASE_ATP_BIND_1"/>
    <property type="match status" value="1"/>
</dbReference>
<keyword evidence="4" id="KW-0479">Metal-binding</keyword>
<proteinExistence type="inferred from homology"/>
<dbReference type="GeneID" id="27138921"/>
<protein>
    <submittedName>
        <fullName evidence="13">CRISPR-associated helicase/endonuclease Cas3</fullName>
    </submittedName>
</protein>
<dbReference type="KEGG" id="tpep:A0127_00205"/>
<dbReference type="PROSITE" id="PS51194">
    <property type="entry name" value="HELICASE_CTER"/>
    <property type="match status" value="1"/>
</dbReference>
<dbReference type="Pfam" id="PF22590">
    <property type="entry name" value="Cas3-like_C_2"/>
    <property type="match status" value="1"/>
</dbReference>
<dbReference type="Pfam" id="PF18019">
    <property type="entry name" value="Cas3_HD"/>
    <property type="match status" value="1"/>
</dbReference>
<evidence type="ECO:0000259" key="11">
    <source>
        <dbReference type="PROSITE" id="PS51194"/>
    </source>
</evidence>
<evidence type="ECO:0000256" key="1">
    <source>
        <dbReference type="ARBA" id="ARBA00006847"/>
    </source>
</evidence>
<dbReference type="InterPro" id="IPR011545">
    <property type="entry name" value="DEAD/DEAH_box_helicase_dom"/>
</dbReference>
<dbReference type="InterPro" id="IPR050079">
    <property type="entry name" value="DEAD_box_RNA_helicase"/>
</dbReference>
<keyword evidence="9" id="KW-0051">Antiviral defense</keyword>
<dbReference type="GO" id="GO:0140097">
    <property type="term" value="F:catalytic activity, acting on DNA"/>
    <property type="evidence" value="ECO:0007669"/>
    <property type="project" value="UniProtKB-ARBA"/>
</dbReference>
<keyword evidence="8" id="KW-0067">ATP-binding</keyword>
<dbReference type="InterPro" id="IPR014001">
    <property type="entry name" value="Helicase_ATP-bd"/>
</dbReference>
<accession>A0A142CSE7</accession>
<dbReference type="AlphaFoldDB" id="A0A142CSE7"/>
<evidence type="ECO:0000256" key="3">
    <source>
        <dbReference type="ARBA" id="ARBA00022722"/>
    </source>
</evidence>
<dbReference type="InterPro" id="IPR001650">
    <property type="entry name" value="Helicase_C-like"/>
</dbReference>
<organism evidence="13 14">
    <name type="scientific">Thermococcus peptonophilus</name>
    <dbReference type="NCBI Taxonomy" id="53952"/>
    <lineage>
        <taxon>Archaea</taxon>
        <taxon>Methanobacteriati</taxon>
        <taxon>Methanobacteriota</taxon>
        <taxon>Thermococci</taxon>
        <taxon>Thermococcales</taxon>
        <taxon>Thermococcaceae</taxon>
        <taxon>Thermococcus</taxon>
    </lineage>
</organism>
<evidence type="ECO:0000256" key="9">
    <source>
        <dbReference type="ARBA" id="ARBA00023118"/>
    </source>
</evidence>
<sequence>MEWEELVELMKKKKAKPDKSLYEHSKGAEGIAKVLLSKVPHDPSLEPCLLRHVFLHDLGKLDDRFQAKLEGNVKRAPPHAYLGVELASAFLACNEPFRSIALASILSHHSDLHQGLYEREIDRGEKLIVDGKVLSNPSDFVWELREAVLGGDLEDYGLDPVNVRALYTLFNGLLRVSDWLESAGMKAETYHLSGDWAREKTLEYLEKRGFEPRDYQLAVLGKGGGYFRLPTGDGKTETSLLATPDEAVKLVYSLPTITTTEAMRRRFEAVFGEKVSFAHSLLFLSLYYRGALDERLLHRYAMKPVFVSTVDQVLLAFLNYPRYPVREFALRGAHWIIDEIHAYSPYTLSLILDGIEYARRHLGAEVTVMSATLPSPLAEELEKRGLKPLIPFKKVEERYSSRKRVDVEVRDEPLLNAVDEIAGERGKVLVVANTVTRARELYTELKGKREDVYLFHSRFTNEDKRKKMELVESIESGILVATQVVEVSLDIDYDVLYTEVAPLDALVQRFGRVNRRGLKKGKALIFEPEGEKTHLPYDKKSFEASVNLLGELEGIGSELYLLRLNDRFYEEIWSGFERAISQHWLMRKTLKTLSRWKGSEDWLSTRDTFISLPAVPRPFLDTALEYASNWEELSDEERLRATIFVIEKTVNVPIWVLNEAKFSSEDLYERFGVFGIEMDYNSDVGIVEKKRKAMVF</sequence>
<dbReference type="GO" id="GO:0005829">
    <property type="term" value="C:cytosol"/>
    <property type="evidence" value="ECO:0007669"/>
    <property type="project" value="TreeGrafter"/>
</dbReference>
<dbReference type="RefSeq" id="WP_062386304.1">
    <property type="nucleotide sequence ID" value="NZ_CP014750.1"/>
</dbReference>
<evidence type="ECO:0000259" key="12">
    <source>
        <dbReference type="PROSITE" id="PS51643"/>
    </source>
</evidence>
<dbReference type="InterPro" id="IPR038257">
    <property type="entry name" value="CRISPR-assoc_Cas3_HD_sf"/>
</dbReference>
<dbReference type="GO" id="GO:0016787">
    <property type="term" value="F:hydrolase activity"/>
    <property type="evidence" value="ECO:0007669"/>
    <property type="project" value="UniProtKB-KW"/>
</dbReference>
<dbReference type="CDD" id="cd09641">
    <property type="entry name" value="Cas3''_I"/>
    <property type="match status" value="1"/>
</dbReference>
<dbReference type="STRING" id="53952.A0127_00205"/>
<keyword evidence="3" id="KW-0540">Nuclease</keyword>
<dbReference type="PROSITE" id="PS51643">
    <property type="entry name" value="HD_CAS3"/>
    <property type="match status" value="1"/>
</dbReference>
<dbReference type="SUPFAM" id="SSF52540">
    <property type="entry name" value="P-loop containing nucleoside triphosphate hydrolases"/>
    <property type="match status" value="1"/>
</dbReference>
<dbReference type="GO" id="GO:0003724">
    <property type="term" value="F:RNA helicase activity"/>
    <property type="evidence" value="ECO:0007669"/>
    <property type="project" value="TreeGrafter"/>
</dbReference>
<dbReference type="Gene3D" id="3.40.50.300">
    <property type="entry name" value="P-loop containing nucleotide triphosphate hydrolases"/>
    <property type="match status" value="2"/>
</dbReference>
<evidence type="ECO:0000256" key="2">
    <source>
        <dbReference type="ARBA" id="ARBA00009046"/>
    </source>
</evidence>
<keyword evidence="14" id="KW-1185">Reference proteome</keyword>
<gene>
    <name evidence="13" type="ORF">A0127_00205</name>
</gene>
<dbReference type="InterPro" id="IPR006474">
    <property type="entry name" value="Helicase_Cas3_CRISPR-ass_core"/>
</dbReference>
<dbReference type="InterPro" id="IPR054712">
    <property type="entry name" value="Cas3-like_dom"/>
</dbReference>
<keyword evidence="5" id="KW-0547">Nucleotide-binding</keyword>
<feature type="domain" description="Helicase ATP-binding" evidence="10">
    <location>
        <begin position="216"/>
        <end position="391"/>
    </location>
</feature>
<evidence type="ECO:0000256" key="7">
    <source>
        <dbReference type="ARBA" id="ARBA00022806"/>
    </source>
</evidence>